<sequence length="80" mass="8843">MFGNSLLQGKDSTDEDGNDGTHVKTIKYNVGDDLISASVSWWCRGGDVCNIDISSKRIKNLTLPLAVLPAYFFLKGEWYG</sequence>
<organism evidence="2">
    <name type="scientific">Hyperionvirus sp</name>
    <dbReference type="NCBI Taxonomy" id="2487770"/>
    <lineage>
        <taxon>Viruses</taxon>
        <taxon>Varidnaviria</taxon>
        <taxon>Bamfordvirae</taxon>
        <taxon>Nucleocytoviricota</taxon>
        <taxon>Megaviricetes</taxon>
        <taxon>Imitervirales</taxon>
        <taxon>Mimiviridae</taxon>
        <taxon>Klosneuvirinae</taxon>
    </lineage>
</organism>
<gene>
    <name evidence="2" type="ORF">Hyperionvirus3_170</name>
</gene>
<name>A0A3G5A959_9VIRU</name>
<dbReference type="EMBL" id="MK072385">
    <property type="protein sequence ID" value="AYV83024.1"/>
    <property type="molecule type" value="Genomic_DNA"/>
</dbReference>
<proteinExistence type="predicted"/>
<reference evidence="2" key="1">
    <citation type="submission" date="2018-10" db="EMBL/GenBank/DDBJ databases">
        <title>Hidden diversity of soil giant viruses.</title>
        <authorList>
            <person name="Schulz F."/>
            <person name="Alteio L."/>
            <person name="Goudeau D."/>
            <person name="Ryan E.M."/>
            <person name="Malmstrom R.R."/>
            <person name="Blanchard J."/>
            <person name="Woyke T."/>
        </authorList>
    </citation>
    <scope>NUCLEOTIDE SEQUENCE</scope>
    <source>
        <strain evidence="2">HYV1</strain>
    </source>
</reference>
<accession>A0A3G5A959</accession>
<protein>
    <submittedName>
        <fullName evidence="2">Uncharacterized protein</fullName>
    </submittedName>
</protein>
<evidence type="ECO:0000313" key="2">
    <source>
        <dbReference type="EMBL" id="AYV83024.1"/>
    </source>
</evidence>
<feature type="region of interest" description="Disordered" evidence="1">
    <location>
        <begin position="1"/>
        <end position="20"/>
    </location>
</feature>
<evidence type="ECO:0000256" key="1">
    <source>
        <dbReference type="SAM" id="MobiDB-lite"/>
    </source>
</evidence>